<proteinExistence type="predicted"/>
<gene>
    <name evidence="1" type="ORF">FHU37_002055</name>
</gene>
<sequence length="232" mass="24145">MPMRTPVPPAGALNAVCEILDDPARVQLAGLRALLRPADAPLRPILPHPVFTLDPAAVRRGSGPEAAVAIGWRFLIASGSRVLAAAEAHRTADGYHFSHFAGGPFVASTERAWQQAAAVPEAAEGRYDLRMLYLPGSYSMALWLHRRDGAHEGRSRLHSTSPNGPGRITGLRGGQAGATGRAAGGWGADLLIPLAPAPSGVVPHRPAPAADLLPFLTGHSPRPRLAPPAGAA</sequence>
<protein>
    <submittedName>
        <fullName evidence="1">Uncharacterized protein</fullName>
    </submittedName>
</protein>
<dbReference type="RefSeq" id="WP_179813913.1">
    <property type="nucleotide sequence ID" value="NZ_JACBZD010000001.1"/>
</dbReference>
<accession>A0A853A3M9</accession>
<dbReference type="EMBL" id="JACBZD010000001">
    <property type="protein sequence ID" value="NYI05112.1"/>
    <property type="molecule type" value="Genomic_DNA"/>
</dbReference>
<dbReference type="Proteomes" id="UP000567795">
    <property type="component" value="Unassembled WGS sequence"/>
</dbReference>
<dbReference type="AlphaFoldDB" id="A0A853A3M9"/>
<name>A0A853A3M9_9ACTN</name>
<evidence type="ECO:0000313" key="1">
    <source>
        <dbReference type="EMBL" id="NYI05112.1"/>
    </source>
</evidence>
<evidence type="ECO:0000313" key="2">
    <source>
        <dbReference type="Proteomes" id="UP000567795"/>
    </source>
</evidence>
<organism evidence="1 2">
    <name type="scientific">Allostreptomyces psammosilenae</name>
    <dbReference type="NCBI Taxonomy" id="1892865"/>
    <lineage>
        <taxon>Bacteria</taxon>
        <taxon>Bacillati</taxon>
        <taxon>Actinomycetota</taxon>
        <taxon>Actinomycetes</taxon>
        <taxon>Kitasatosporales</taxon>
        <taxon>Streptomycetaceae</taxon>
        <taxon>Allostreptomyces</taxon>
    </lineage>
</organism>
<comment type="caution">
    <text evidence="1">The sequence shown here is derived from an EMBL/GenBank/DDBJ whole genome shotgun (WGS) entry which is preliminary data.</text>
</comment>
<reference evidence="1 2" key="1">
    <citation type="submission" date="2020-07" db="EMBL/GenBank/DDBJ databases">
        <title>Sequencing the genomes of 1000 actinobacteria strains.</title>
        <authorList>
            <person name="Klenk H.-P."/>
        </authorList>
    </citation>
    <scope>NUCLEOTIDE SEQUENCE [LARGE SCALE GENOMIC DNA]</scope>
    <source>
        <strain evidence="1 2">DSM 42178</strain>
    </source>
</reference>
<keyword evidence="2" id="KW-1185">Reference proteome</keyword>